<evidence type="ECO:0000256" key="1">
    <source>
        <dbReference type="ARBA" id="ARBA00023173"/>
    </source>
</evidence>
<dbReference type="SUPFAM" id="SSF90112">
    <property type="entry name" value="Neurotransmitter-gated ion-channel transmembrane pore"/>
    <property type="match status" value="1"/>
</dbReference>
<dbReference type="PRINTS" id="PR00253">
    <property type="entry name" value="GABAARECEPTR"/>
</dbReference>
<dbReference type="Gene3D" id="1.20.58.390">
    <property type="entry name" value="Neurotransmitter-gated ion-channel transmembrane domain"/>
    <property type="match status" value="1"/>
</dbReference>
<dbReference type="PANTHER" id="PTHR18945">
    <property type="entry name" value="NEUROTRANSMITTER GATED ION CHANNEL"/>
    <property type="match status" value="1"/>
</dbReference>
<keyword evidence="3" id="KW-0472">Membrane</keyword>
<dbReference type="Pfam" id="PF02932">
    <property type="entry name" value="Neur_chan_memb"/>
    <property type="match status" value="1"/>
</dbReference>
<protein>
    <recommendedName>
        <fullName evidence="4">Neurotransmitter-gated ion-channel transmembrane domain-containing protein</fullName>
    </recommendedName>
</protein>
<keyword evidence="1" id="KW-0407">Ion channel</keyword>
<evidence type="ECO:0000256" key="3">
    <source>
        <dbReference type="SAM" id="Phobius"/>
    </source>
</evidence>
<keyword evidence="3" id="KW-1133">Transmembrane helix</keyword>
<dbReference type="GO" id="GO:0005254">
    <property type="term" value="F:chloride channel activity"/>
    <property type="evidence" value="ECO:0007669"/>
    <property type="project" value="UniProtKB-KW"/>
</dbReference>
<evidence type="ECO:0000256" key="2">
    <source>
        <dbReference type="ARBA" id="ARBA00023214"/>
    </source>
</evidence>
<dbReference type="AlphaFoldDB" id="C3ZBK1"/>
<reference evidence="5" key="1">
    <citation type="journal article" date="2008" name="Nature">
        <title>The amphioxus genome and the evolution of the chordate karyotype.</title>
        <authorList>
            <consortium name="US DOE Joint Genome Institute (JGI-PGF)"/>
            <person name="Putnam N.H."/>
            <person name="Butts T."/>
            <person name="Ferrier D.E.K."/>
            <person name="Furlong R.F."/>
            <person name="Hellsten U."/>
            <person name="Kawashima T."/>
            <person name="Robinson-Rechavi M."/>
            <person name="Shoguchi E."/>
            <person name="Terry A."/>
            <person name="Yu J.-K."/>
            <person name="Benito-Gutierrez E.L."/>
            <person name="Dubchak I."/>
            <person name="Garcia-Fernandez J."/>
            <person name="Gibson-Brown J.J."/>
            <person name="Grigoriev I.V."/>
            <person name="Horton A.C."/>
            <person name="de Jong P.J."/>
            <person name="Jurka J."/>
            <person name="Kapitonov V.V."/>
            <person name="Kohara Y."/>
            <person name="Kuroki Y."/>
            <person name="Lindquist E."/>
            <person name="Lucas S."/>
            <person name="Osoegawa K."/>
            <person name="Pennacchio L.A."/>
            <person name="Salamov A.A."/>
            <person name="Satou Y."/>
            <person name="Sauka-Spengler T."/>
            <person name="Schmutz J."/>
            <person name="Shin-I T."/>
            <person name="Toyoda A."/>
            <person name="Bronner-Fraser M."/>
            <person name="Fujiyama A."/>
            <person name="Holland L.Z."/>
            <person name="Holland P.W.H."/>
            <person name="Satoh N."/>
            <person name="Rokhsar D.S."/>
        </authorList>
    </citation>
    <scope>NUCLEOTIDE SEQUENCE [LARGE SCALE GENOMIC DNA]</scope>
    <source>
        <strain evidence="5">S238N-H82</strain>
        <tissue evidence="5">Testes</tissue>
    </source>
</reference>
<name>C3ZBK1_BRAFL</name>
<keyword evidence="1" id="KW-0813">Transport</keyword>
<evidence type="ECO:0000259" key="4">
    <source>
        <dbReference type="Pfam" id="PF02932"/>
    </source>
</evidence>
<keyword evidence="1" id="KW-0869">Chloride channel</keyword>
<dbReference type="GO" id="GO:0004888">
    <property type="term" value="F:transmembrane signaling receptor activity"/>
    <property type="evidence" value="ECO:0007669"/>
    <property type="project" value="InterPro"/>
</dbReference>
<feature type="domain" description="Neurotransmitter-gated ion-channel transmembrane" evidence="4">
    <location>
        <begin position="24"/>
        <end position="63"/>
    </location>
</feature>
<evidence type="ECO:0000313" key="5">
    <source>
        <dbReference type="EMBL" id="EEN50238.1"/>
    </source>
</evidence>
<dbReference type="STRING" id="7739.C3ZBK1"/>
<keyword evidence="3" id="KW-0812">Transmembrane</keyword>
<dbReference type="InterPro" id="IPR036719">
    <property type="entry name" value="Neuro-gated_channel_TM_sf"/>
</dbReference>
<dbReference type="EMBL" id="GG666603">
    <property type="protein sequence ID" value="EEN50238.1"/>
    <property type="molecule type" value="Genomic_DNA"/>
</dbReference>
<dbReference type="InParanoid" id="C3ZBK1"/>
<dbReference type="FunFam" id="1.20.58.390:FF:000228">
    <property type="entry name" value="Uncharacterized protein"/>
    <property type="match status" value="1"/>
</dbReference>
<gene>
    <name evidence="5" type="ORF">BRAFLDRAFT_201388</name>
</gene>
<keyword evidence="1" id="KW-0406">Ion transport</keyword>
<dbReference type="InterPro" id="IPR006201">
    <property type="entry name" value="Neur_channel"/>
</dbReference>
<feature type="transmembrane region" description="Helical" evidence="3">
    <location>
        <begin position="21"/>
        <end position="41"/>
    </location>
</feature>
<proteinExistence type="predicted"/>
<accession>C3ZBK1</accession>
<dbReference type="InterPro" id="IPR038050">
    <property type="entry name" value="Neuro_actylchol_rec"/>
</dbReference>
<keyword evidence="2" id="KW-0868">Chloride</keyword>
<dbReference type="InterPro" id="IPR006029">
    <property type="entry name" value="Neurotrans-gated_channel_TM"/>
</dbReference>
<organism>
    <name type="scientific">Branchiostoma floridae</name>
    <name type="common">Florida lancelet</name>
    <name type="synonym">Amphioxus</name>
    <dbReference type="NCBI Taxonomy" id="7739"/>
    <lineage>
        <taxon>Eukaryota</taxon>
        <taxon>Metazoa</taxon>
        <taxon>Chordata</taxon>
        <taxon>Cephalochordata</taxon>
        <taxon>Leptocardii</taxon>
        <taxon>Amphioxiformes</taxon>
        <taxon>Branchiostomatidae</taxon>
        <taxon>Branchiostoma</taxon>
    </lineage>
</organism>
<dbReference type="eggNOG" id="KOG3644">
    <property type="taxonomic scope" value="Eukaryota"/>
</dbReference>
<dbReference type="InterPro" id="IPR006028">
    <property type="entry name" value="GABAA/Glycine_rcpt"/>
</dbReference>
<dbReference type="GO" id="GO:0034707">
    <property type="term" value="C:chloride channel complex"/>
    <property type="evidence" value="ECO:0007669"/>
    <property type="project" value="UniProtKB-KW"/>
</dbReference>
<sequence length="65" mass="7710">MHVFTTGEIRFTLVRRLRYHLLQTYMPSFFIVFMAWINFWLDMDSPPARVSLGVTTVLTMITQVI</sequence>